<gene>
    <name evidence="5" type="primary">truB</name>
    <name evidence="7" type="ORF">DBT_1198</name>
</gene>
<dbReference type="PATRIC" id="fig|1156395.6.peg.1212"/>
<accession>A0A1B9F6Q0</accession>
<evidence type="ECO:0000256" key="3">
    <source>
        <dbReference type="ARBA" id="ARBA00022694"/>
    </source>
</evidence>
<dbReference type="CDD" id="cd02573">
    <property type="entry name" value="PseudoU_synth_EcTruB"/>
    <property type="match status" value="1"/>
</dbReference>
<dbReference type="SUPFAM" id="SSF55120">
    <property type="entry name" value="Pseudouridine synthase"/>
    <property type="match status" value="1"/>
</dbReference>
<dbReference type="GO" id="GO:0160148">
    <property type="term" value="F:tRNA pseudouridine(55) synthase activity"/>
    <property type="evidence" value="ECO:0007669"/>
    <property type="project" value="UniProtKB-EC"/>
</dbReference>
<dbReference type="RefSeq" id="WP_067617560.1">
    <property type="nucleotide sequence ID" value="NZ_MAGO01000005.1"/>
</dbReference>
<dbReference type="Pfam" id="PF01509">
    <property type="entry name" value="TruB_N"/>
    <property type="match status" value="1"/>
</dbReference>
<feature type="domain" description="Pseudouridine synthase II N-terminal" evidence="6">
    <location>
        <begin position="24"/>
        <end position="175"/>
    </location>
</feature>
<evidence type="ECO:0000256" key="4">
    <source>
        <dbReference type="ARBA" id="ARBA00023235"/>
    </source>
</evidence>
<dbReference type="AlphaFoldDB" id="A0A1B9F6Q0"/>
<dbReference type="GO" id="GO:1990481">
    <property type="term" value="P:mRNA pseudouridine synthesis"/>
    <property type="evidence" value="ECO:0007669"/>
    <property type="project" value="TreeGrafter"/>
</dbReference>
<keyword evidence="4 5" id="KW-0413">Isomerase</keyword>
<comment type="catalytic activity">
    <reaction evidence="1 5">
        <text>uridine(55) in tRNA = pseudouridine(55) in tRNA</text>
        <dbReference type="Rhea" id="RHEA:42532"/>
        <dbReference type="Rhea" id="RHEA-COMP:10101"/>
        <dbReference type="Rhea" id="RHEA-COMP:10102"/>
        <dbReference type="ChEBI" id="CHEBI:65314"/>
        <dbReference type="ChEBI" id="CHEBI:65315"/>
        <dbReference type="EC" id="5.4.99.25"/>
    </reaction>
</comment>
<evidence type="ECO:0000313" key="7">
    <source>
        <dbReference type="EMBL" id="OCC15451.1"/>
    </source>
</evidence>
<comment type="similarity">
    <text evidence="2 5">Belongs to the pseudouridine synthase TruB family. Type 1 subfamily.</text>
</comment>
<dbReference type="EMBL" id="MAGO01000005">
    <property type="protein sequence ID" value="OCC15451.1"/>
    <property type="molecule type" value="Genomic_DNA"/>
</dbReference>
<dbReference type="InterPro" id="IPR020103">
    <property type="entry name" value="PsdUridine_synth_cat_dom_sf"/>
</dbReference>
<comment type="function">
    <text evidence="5">Responsible for synthesis of pseudouridine from uracil-55 in the psi GC loop of transfer RNAs.</text>
</comment>
<dbReference type="PANTHER" id="PTHR13767">
    <property type="entry name" value="TRNA-PSEUDOURIDINE SYNTHASE"/>
    <property type="match status" value="1"/>
</dbReference>
<proteinExistence type="inferred from homology"/>
<dbReference type="GO" id="GO:0031119">
    <property type="term" value="P:tRNA pseudouridine synthesis"/>
    <property type="evidence" value="ECO:0007669"/>
    <property type="project" value="UniProtKB-UniRule"/>
</dbReference>
<protein>
    <recommendedName>
        <fullName evidence="5">tRNA pseudouridine synthase B</fullName>
        <ecNumber evidence="5">5.4.99.25</ecNumber>
    </recommendedName>
    <alternativeName>
        <fullName evidence="5">tRNA pseudouridine(55) synthase</fullName>
        <shortName evidence="5">Psi55 synthase</shortName>
    </alternativeName>
    <alternativeName>
        <fullName evidence="5">tRNA pseudouridylate synthase</fullName>
    </alternativeName>
    <alternativeName>
        <fullName evidence="5">tRNA-uridine isomerase</fullName>
    </alternativeName>
</protein>
<organism evidence="7 8">
    <name type="scientific">Dissulfuribacter thermophilus</name>
    <dbReference type="NCBI Taxonomy" id="1156395"/>
    <lineage>
        <taxon>Bacteria</taxon>
        <taxon>Pseudomonadati</taxon>
        <taxon>Thermodesulfobacteriota</taxon>
        <taxon>Dissulfuribacteria</taxon>
        <taxon>Dissulfuribacterales</taxon>
        <taxon>Dissulfuribacteraceae</taxon>
        <taxon>Dissulfuribacter</taxon>
    </lineage>
</organism>
<dbReference type="STRING" id="1156395.DBT_1198"/>
<evidence type="ECO:0000259" key="6">
    <source>
        <dbReference type="Pfam" id="PF01509"/>
    </source>
</evidence>
<keyword evidence="8" id="KW-1185">Reference proteome</keyword>
<name>A0A1B9F6Q0_9BACT</name>
<dbReference type="EC" id="5.4.99.25" evidence="5"/>
<dbReference type="Proteomes" id="UP000093080">
    <property type="component" value="Unassembled WGS sequence"/>
</dbReference>
<evidence type="ECO:0000256" key="2">
    <source>
        <dbReference type="ARBA" id="ARBA00005642"/>
    </source>
</evidence>
<keyword evidence="3 5" id="KW-0819">tRNA processing</keyword>
<dbReference type="GO" id="GO:0003723">
    <property type="term" value="F:RNA binding"/>
    <property type="evidence" value="ECO:0007669"/>
    <property type="project" value="InterPro"/>
</dbReference>
<evidence type="ECO:0000256" key="1">
    <source>
        <dbReference type="ARBA" id="ARBA00000385"/>
    </source>
</evidence>
<dbReference type="PANTHER" id="PTHR13767:SF2">
    <property type="entry name" value="PSEUDOURIDYLATE SYNTHASE TRUB1"/>
    <property type="match status" value="1"/>
</dbReference>
<comment type="caution">
    <text evidence="7">The sequence shown here is derived from an EMBL/GenBank/DDBJ whole genome shotgun (WGS) entry which is preliminary data.</text>
</comment>
<dbReference type="Gene3D" id="3.30.2350.10">
    <property type="entry name" value="Pseudouridine synthase"/>
    <property type="match status" value="1"/>
</dbReference>
<feature type="active site" description="Nucleophile" evidence="5">
    <location>
        <position position="40"/>
    </location>
</feature>
<dbReference type="OrthoDB" id="9802309at2"/>
<reference evidence="7 8" key="1">
    <citation type="submission" date="2016-06" db="EMBL/GenBank/DDBJ databases">
        <title>Respiratory ammonification of nitrate coupled to the oxidation of elemental sulfur in deep-sea autotrophic thermophilic bacteria.</title>
        <authorList>
            <person name="Slobodkina G.B."/>
            <person name="Mardanov A.V."/>
            <person name="Ravin N.V."/>
            <person name="Frolova A.A."/>
            <person name="Viryasiv M.B."/>
            <person name="Chernyh N.A."/>
            <person name="Bonch-Osmolovskaya E.A."/>
            <person name="Slobodkin A.I."/>
        </authorList>
    </citation>
    <scope>NUCLEOTIDE SEQUENCE [LARGE SCALE GENOMIC DNA]</scope>
    <source>
        <strain evidence="7 8">S69</strain>
    </source>
</reference>
<sequence>MFDGVVLVNKPESMSSFEVVKFFKRYLKKKVRIGHAGTLDPMATGLLPLCLGRATKLTQFIMVGLKEYRGQMVLGKRTDTYDREGEVIEERPVSSDLTIEDLRRATKNFLGKIKQVPPPFSAAKHKGTPLYVFARKGIKVEKEPKEIFIKDFEIVRFHGGNLVDFRIVCSKGTYVRSIVDDFGKIINTGAFLNRLLRTKVGPFTLDEAYDLEEIKGYLEEGRISEIMLDQEYVLSHIPSVEIDRYTASDVVRGILLDIHTIEGLLKKQNINVDPIIPYLRLKVEPNGSEAFTVAVANWPPCLGDERVKMAKVFVTPMNKESRIERRVEK</sequence>
<evidence type="ECO:0000313" key="8">
    <source>
        <dbReference type="Proteomes" id="UP000093080"/>
    </source>
</evidence>
<dbReference type="InterPro" id="IPR002501">
    <property type="entry name" value="PsdUridine_synth_N"/>
</dbReference>
<dbReference type="HAMAP" id="MF_01080">
    <property type="entry name" value="TruB_bact"/>
    <property type="match status" value="1"/>
</dbReference>
<dbReference type="InterPro" id="IPR014780">
    <property type="entry name" value="tRNA_psdUridine_synth_TruB"/>
</dbReference>
<dbReference type="NCBIfam" id="TIGR00431">
    <property type="entry name" value="TruB"/>
    <property type="match status" value="1"/>
</dbReference>
<evidence type="ECO:0000256" key="5">
    <source>
        <dbReference type="HAMAP-Rule" id="MF_01080"/>
    </source>
</evidence>